<evidence type="ECO:0000256" key="10">
    <source>
        <dbReference type="SAM" id="Phobius"/>
    </source>
</evidence>
<keyword evidence="13" id="KW-1185">Reference proteome</keyword>
<accession>A0ABR7QDF5</accession>
<comment type="subcellular location">
    <subcellularLocation>
        <location evidence="1">Membrane</location>
        <topology evidence="1">Multi-pass membrane protein</topology>
    </subcellularLocation>
</comment>
<sequence>MKKLNVFINEKEFAIQYESHPAYPSLLAVSDTLSFFNITNGALHVNAAEITSLPPIFMTKLKGNNDDSLAFVETQTANHSYTIYQNSKAITISKASLLEKWKGIIFLVESSVENQQERNKFTFHQYLIICCLLSLILLLKPLFSSFQQLLFFSFPLVGCVLSIFALKKVFNIHTTILDAFCGTTDKQNCATVVDSSVWKLFEKVNFSDLSITFFSFQIVMFSLAGITNTINFFFQTQSILLIAAIPIVLLSIYYQKFIIKKWCPICISIIGIFVLEFVYVATYIGFQFSMEATLFQYNLQLFIFLSLLISWHYLKGKLITINHLQSELIQANRFKRNYHIFKNTLFSNPKFALPQTYLLFGNSAAKITIDFMTSPYCGFCKAPYKMLRNFLKKHEKQIAVRFIYNVNLEKRGDPSKLLLRNLVHIHEKFGDEAFFNALDDFHETSNHEKWLKKHQHITDSENIDEMLQSQRLWCIEHKFTFTPCIFVNGYAYPKMYELSDLKYFIEELIDDKTTKLAEAEKLSTE</sequence>
<gene>
    <name evidence="12" type="ORF">H2O64_18235</name>
</gene>
<organism evidence="12 13">
    <name type="scientific">Kordia aestuariivivens</name>
    <dbReference type="NCBI Taxonomy" id="2759037"/>
    <lineage>
        <taxon>Bacteria</taxon>
        <taxon>Pseudomonadati</taxon>
        <taxon>Bacteroidota</taxon>
        <taxon>Flavobacteriia</taxon>
        <taxon>Flavobacteriales</taxon>
        <taxon>Flavobacteriaceae</taxon>
        <taxon>Kordia</taxon>
    </lineage>
</organism>
<evidence type="ECO:0000256" key="5">
    <source>
        <dbReference type="ARBA" id="ARBA00022989"/>
    </source>
</evidence>
<evidence type="ECO:0000259" key="11">
    <source>
        <dbReference type="Pfam" id="PF07884"/>
    </source>
</evidence>
<dbReference type="Pfam" id="PF07884">
    <property type="entry name" value="VKOR"/>
    <property type="match status" value="1"/>
</dbReference>
<keyword evidence="9" id="KW-0676">Redox-active center</keyword>
<feature type="transmembrane region" description="Helical" evidence="10">
    <location>
        <begin position="265"/>
        <end position="288"/>
    </location>
</feature>
<dbReference type="EMBL" id="JACGWS010000012">
    <property type="protein sequence ID" value="MBC8756617.1"/>
    <property type="molecule type" value="Genomic_DNA"/>
</dbReference>
<keyword evidence="6" id="KW-0560">Oxidoreductase</keyword>
<protein>
    <submittedName>
        <fullName evidence="12">Thioredoxin domain-containing protein</fullName>
    </submittedName>
</protein>
<keyword evidence="8" id="KW-1015">Disulfide bond</keyword>
<feature type="transmembrane region" description="Helical" evidence="10">
    <location>
        <begin position="149"/>
        <end position="166"/>
    </location>
</feature>
<dbReference type="Proteomes" id="UP000619238">
    <property type="component" value="Unassembled WGS sequence"/>
</dbReference>
<name>A0ABR7QDF5_9FLAO</name>
<evidence type="ECO:0000256" key="1">
    <source>
        <dbReference type="ARBA" id="ARBA00004141"/>
    </source>
</evidence>
<proteinExistence type="inferred from homology"/>
<keyword evidence="5 10" id="KW-1133">Transmembrane helix</keyword>
<dbReference type="CDD" id="cd12921">
    <property type="entry name" value="VKOR_4"/>
    <property type="match status" value="1"/>
</dbReference>
<keyword evidence="3 10" id="KW-0812">Transmembrane</keyword>
<comment type="similarity">
    <text evidence="2">Belongs to the VKOR family.</text>
</comment>
<feature type="transmembrane region" description="Helical" evidence="10">
    <location>
        <begin position="126"/>
        <end position="143"/>
    </location>
</feature>
<dbReference type="RefSeq" id="WP_187563655.1">
    <property type="nucleotide sequence ID" value="NZ_JACGWS010000012.1"/>
</dbReference>
<evidence type="ECO:0000256" key="7">
    <source>
        <dbReference type="ARBA" id="ARBA00023136"/>
    </source>
</evidence>
<keyword evidence="4" id="KW-0874">Quinone</keyword>
<evidence type="ECO:0000256" key="4">
    <source>
        <dbReference type="ARBA" id="ARBA00022719"/>
    </source>
</evidence>
<dbReference type="SUPFAM" id="SSF52833">
    <property type="entry name" value="Thioredoxin-like"/>
    <property type="match status" value="1"/>
</dbReference>
<keyword evidence="7 10" id="KW-0472">Membrane</keyword>
<evidence type="ECO:0000256" key="6">
    <source>
        <dbReference type="ARBA" id="ARBA00023002"/>
    </source>
</evidence>
<evidence type="ECO:0000256" key="9">
    <source>
        <dbReference type="ARBA" id="ARBA00023284"/>
    </source>
</evidence>
<evidence type="ECO:0000313" key="12">
    <source>
        <dbReference type="EMBL" id="MBC8756617.1"/>
    </source>
</evidence>
<evidence type="ECO:0000256" key="8">
    <source>
        <dbReference type="ARBA" id="ARBA00023157"/>
    </source>
</evidence>
<dbReference type="Gene3D" id="3.40.30.10">
    <property type="entry name" value="Glutaredoxin"/>
    <property type="match status" value="1"/>
</dbReference>
<feature type="transmembrane region" description="Helical" evidence="10">
    <location>
        <begin position="232"/>
        <end position="253"/>
    </location>
</feature>
<reference evidence="12 13" key="1">
    <citation type="submission" date="2020-07" db="EMBL/GenBank/DDBJ databases">
        <title>Description of Kordia aestuariivivens sp. nov., isolated from a tidal flat.</title>
        <authorList>
            <person name="Park S."/>
            <person name="Yoon J.-H."/>
        </authorList>
    </citation>
    <scope>NUCLEOTIDE SEQUENCE [LARGE SCALE GENOMIC DNA]</scope>
    <source>
        <strain evidence="12 13">YSTF-M3</strain>
    </source>
</reference>
<evidence type="ECO:0000256" key="2">
    <source>
        <dbReference type="ARBA" id="ARBA00006214"/>
    </source>
</evidence>
<feature type="transmembrane region" description="Helical" evidence="10">
    <location>
        <begin position="294"/>
        <end position="314"/>
    </location>
</feature>
<dbReference type="InterPro" id="IPR036249">
    <property type="entry name" value="Thioredoxin-like_sf"/>
</dbReference>
<evidence type="ECO:0000256" key="3">
    <source>
        <dbReference type="ARBA" id="ARBA00022692"/>
    </source>
</evidence>
<feature type="domain" description="Vitamin K epoxide reductase" evidence="11">
    <location>
        <begin position="156"/>
        <end position="280"/>
    </location>
</feature>
<feature type="transmembrane region" description="Helical" evidence="10">
    <location>
        <begin position="209"/>
        <end position="226"/>
    </location>
</feature>
<dbReference type="Gene3D" id="1.20.1440.130">
    <property type="entry name" value="VKOR domain"/>
    <property type="match status" value="1"/>
</dbReference>
<comment type="caution">
    <text evidence="12">The sequence shown here is derived from an EMBL/GenBank/DDBJ whole genome shotgun (WGS) entry which is preliminary data.</text>
</comment>
<evidence type="ECO:0000313" key="13">
    <source>
        <dbReference type="Proteomes" id="UP000619238"/>
    </source>
</evidence>
<dbReference type="InterPro" id="IPR038354">
    <property type="entry name" value="VKOR_sf"/>
</dbReference>
<dbReference type="InterPro" id="IPR012932">
    <property type="entry name" value="VKOR"/>
</dbReference>